<keyword evidence="3" id="KW-0227">DNA damage</keyword>
<comment type="caution">
    <text evidence="8">The sequence shown here is derived from an EMBL/GenBank/DDBJ whole genome shotgun (WGS) entry which is preliminary data.</text>
</comment>
<feature type="compositionally biased region" description="Basic and acidic residues" evidence="6">
    <location>
        <begin position="867"/>
        <end position="876"/>
    </location>
</feature>
<accession>A0ABD0KNJ2</accession>
<dbReference type="InterPro" id="IPR001357">
    <property type="entry name" value="BRCT_dom"/>
</dbReference>
<evidence type="ECO:0000259" key="7">
    <source>
        <dbReference type="PROSITE" id="PS50172"/>
    </source>
</evidence>
<feature type="compositionally biased region" description="Acidic residues" evidence="6">
    <location>
        <begin position="71"/>
        <end position="91"/>
    </location>
</feature>
<feature type="compositionally biased region" description="Basic and acidic residues" evidence="6">
    <location>
        <begin position="667"/>
        <end position="676"/>
    </location>
</feature>
<comment type="subcellular location">
    <subcellularLocation>
        <location evidence="1">Nucleus</location>
    </subcellularLocation>
</comment>
<dbReference type="SUPFAM" id="SSF52113">
    <property type="entry name" value="BRCT domain"/>
    <property type="match status" value="2"/>
</dbReference>
<evidence type="ECO:0000256" key="5">
    <source>
        <dbReference type="ARBA" id="ARBA00023242"/>
    </source>
</evidence>
<dbReference type="InterPro" id="IPR036420">
    <property type="entry name" value="BRCT_dom_sf"/>
</dbReference>
<reference evidence="8 9" key="1">
    <citation type="journal article" date="2023" name="Sci. Data">
        <title>Genome assembly of the Korean intertidal mud-creeper Batillaria attramentaria.</title>
        <authorList>
            <person name="Patra A.K."/>
            <person name="Ho P.T."/>
            <person name="Jun S."/>
            <person name="Lee S.J."/>
            <person name="Kim Y."/>
            <person name="Won Y.J."/>
        </authorList>
    </citation>
    <scope>NUCLEOTIDE SEQUENCE [LARGE SCALE GENOMIC DNA]</scope>
    <source>
        <strain evidence="8">Wonlab-2016</strain>
    </source>
</reference>
<feature type="region of interest" description="Disordered" evidence="6">
    <location>
        <begin position="597"/>
        <end position="970"/>
    </location>
</feature>
<feature type="domain" description="BRCT" evidence="7">
    <location>
        <begin position="1220"/>
        <end position="1310"/>
    </location>
</feature>
<keyword evidence="9" id="KW-1185">Reference proteome</keyword>
<feature type="region of interest" description="Disordered" evidence="6">
    <location>
        <begin position="397"/>
        <end position="427"/>
    </location>
</feature>
<feature type="compositionally biased region" description="Acidic residues" evidence="6">
    <location>
        <begin position="598"/>
        <end position="607"/>
    </location>
</feature>
<sequence>MDIDATQVINFVELEEEELGGDLTTQNQHKLMFLSPEVRYELKHNDQLTFGDVICTYIIGEKAPVHGDSGSETDEEAMEKADADEDCDSDASSDILQPTQPVLSAVDGDHLTTREVEASGGFGPCKLSGDTAIAVMETPEFSRKSSRSQGGATLVLPDSESETDGELPQETLVFNDDSEDRALNKPRAAKGTDATQAYGGSEDEESDSNVDMDAATQAIGLGENKTLEEESDVPQFESTQMYTMDTDLERSEDVDPRIPNKETAGVATDTNKKDSSKLDTSSAKVVYSTSDAHIMGDSEKDGRKEDIENLNGLFTTSTLACDMSDEEMDVEVKTKHEGFADGVYFDDVTQVMEDMRATENVAAGVNFDDATQAIDDSHTSDDVSIKVTSADATQVIDESHATEDVTKGDDATQPIDDNSTSKHDSEGVNFSDATLAINEIRASKSFAENVIVDDATLAITDGHATKGMNCGDATRAIEDSSTTQGGGKGANFDDATLAIDDDCIAEDVSKGVNFDDTTQLIDDNRATEERQEIKENDGSGDKNRKGDKQVVLGTDTGPTDHLPLGTSAAGDTLPVNCSTDETNMVVKTDEADEHCVDTEEMVPESQDDGPSTAIINIPERSPLKPALVDRKVQKRSPSPSPKKVAFADVSKGSGSEACVSPGYKKHVQSDSHDEAVKTSPAPLCHFESKPVVSTGDSTEQTKVEDQSKGNPITPTPSRGKPAVKMQKDDNPHDKEEPLRQTRRNSRMSFRKDAKKEVNNSLKSNEDRVQKAVGTKKGKKQGNKPPGSTGNKPELSNVATTTSQLNTSNTEVPTKTTRIRALPVTAHSADADDGLERSGDVASNDSIGPRRSGRSRKVTRGYSPESAINDKSRDTKHASPTTKGSRHPLLQSSTRRGKQRISGVQQQIPGHARNVEKEVVTTENTSGAKGTGADIHGPAEEKSSFPAKQIFQKHASRSSRSRRVTVVSADDDDVAKANSRELEGGDKKAVAEVTTVTDKSLLSKKKRTASVESRQPGKRLKQSSDSPGDREVVTENVGGNVALSKAVPDADGTSKRAHRTCRATRSEDQSQDVDQERRTTSEGLQVVEHVAAKRGKQTRNQASPVKSAADSPSLRRSTLNSKPRVLFTGVIDEQGQKIVKDLGGDFAKSVQDCTHLVTDRIRRTVKFLGGLARGVMIVTHQWLESCKSSGMFVDASVFVVQDPQMEKKYKFSLVTSVQKASQTPLLQGYKVHVTKSVRPEPLQMKEILQCAGAEYLPTMPHRAGDKTLVISSEEDITKCSPAISADLPVMSAEFILTGILRQELDMERYPLKSGVNVTNSAPAKNKIRISINSELCLNHGDARGSLMEGNRIVYNQHQL</sequence>
<proteinExistence type="predicted"/>
<evidence type="ECO:0000256" key="1">
    <source>
        <dbReference type="ARBA" id="ARBA00004123"/>
    </source>
</evidence>
<feature type="compositionally biased region" description="Basic and acidic residues" evidence="6">
    <location>
        <begin position="522"/>
        <end position="548"/>
    </location>
</feature>
<dbReference type="InterPro" id="IPR051579">
    <property type="entry name" value="DDR_Transcriptional_Reg"/>
</dbReference>
<dbReference type="PROSITE" id="PS50172">
    <property type="entry name" value="BRCT"/>
    <property type="match status" value="2"/>
</dbReference>
<feature type="compositionally biased region" description="Basic and acidic residues" evidence="6">
    <location>
        <begin position="397"/>
        <end position="410"/>
    </location>
</feature>
<dbReference type="SMART" id="SM00292">
    <property type="entry name" value="BRCT"/>
    <property type="match status" value="2"/>
</dbReference>
<dbReference type="PANTHER" id="PTHR23196">
    <property type="entry name" value="PAX TRANSCRIPTION ACTIVATION DOMAIN INTERACTING PROTEIN"/>
    <property type="match status" value="1"/>
</dbReference>
<dbReference type="Pfam" id="PF16770">
    <property type="entry name" value="RTT107_BRCT_5"/>
    <property type="match status" value="1"/>
</dbReference>
<dbReference type="CDD" id="cd17744">
    <property type="entry name" value="BRCT_MDC1_rpt1"/>
    <property type="match status" value="1"/>
</dbReference>
<feature type="compositionally biased region" description="Basic and acidic residues" evidence="6">
    <location>
        <begin position="1063"/>
        <end position="1079"/>
    </location>
</feature>
<feature type="compositionally biased region" description="Basic and acidic residues" evidence="6">
    <location>
        <begin position="725"/>
        <end position="739"/>
    </location>
</feature>
<gene>
    <name evidence="8" type="ORF">BaRGS_00020240</name>
</gene>
<feature type="compositionally biased region" description="Acidic residues" evidence="6">
    <location>
        <begin position="201"/>
        <end position="210"/>
    </location>
</feature>
<dbReference type="Pfam" id="PF16589">
    <property type="entry name" value="BRCT_2"/>
    <property type="match status" value="1"/>
</dbReference>
<name>A0ABD0KNJ2_9CAEN</name>
<feature type="region of interest" description="Disordered" evidence="6">
    <location>
        <begin position="248"/>
        <end position="277"/>
    </location>
</feature>
<dbReference type="GO" id="GO:0006281">
    <property type="term" value="P:DNA repair"/>
    <property type="evidence" value="ECO:0007669"/>
    <property type="project" value="UniProtKB-KW"/>
</dbReference>
<keyword evidence="4" id="KW-0234">DNA repair</keyword>
<feature type="region of interest" description="Disordered" evidence="6">
    <location>
        <begin position="521"/>
        <end position="576"/>
    </location>
</feature>
<dbReference type="Proteomes" id="UP001519460">
    <property type="component" value="Unassembled WGS sequence"/>
</dbReference>
<feature type="compositionally biased region" description="Basic residues" evidence="6">
    <location>
        <begin position="953"/>
        <end position="962"/>
    </location>
</feature>
<dbReference type="PANTHER" id="PTHR23196:SF34">
    <property type="entry name" value="MEDIATOR OF DNA DAMAGE CHECKPOINT PROTEIN 1"/>
    <property type="match status" value="1"/>
</dbReference>
<dbReference type="GO" id="GO:0005634">
    <property type="term" value="C:nucleus"/>
    <property type="evidence" value="ECO:0007669"/>
    <property type="project" value="UniProtKB-SubCell"/>
</dbReference>
<evidence type="ECO:0000256" key="6">
    <source>
        <dbReference type="SAM" id="MobiDB-lite"/>
    </source>
</evidence>
<protein>
    <recommendedName>
        <fullName evidence="7">BRCT domain-containing protein</fullName>
    </recommendedName>
</protein>
<keyword evidence="5" id="KW-0539">Nucleus</keyword>
<dbReference type="Gene3D" id="3.40.50.10190">
    <property type="entry name" value="BRCT domain"/>
    <property type="match status" value="2"/>
</dbReference>
<evidence type="ECO:0000256" key="3">
    <source>
        <dbReference type="ARBA" id="ARBA00022763"/>
    </source>
</evidence>
<organism evidence="8 9">
    <name type="scientific">Batillaria attramentaria</name>
    <dbReference type="NCBI Taxonomy" id="370345"/>
    <lineage>
        <taxon>Eukaryota</taxon>
        <taxon>Metazoa</taxon>
        <taxon>Spiralia</taxon>
        <taxon>Lophotrochozoa</taxon>
        <taxon>Mollusca</taxon>
        <taxon>Gastropoda</taxon>
        <taxon>Caenogastropoda</taxon>
        <taxon>Sorbeoconcha</taxon>
        <taxon>Cerithioidea</taxon>
        <taxon>Batillariidae</taxon>
        <taxon>Batillaria</taxon>
    </lineage>
</organism>
<evidence type="ECO:0000256" key="4">
    <source>
        <dbReference type="ARBA" id="ARBA00023204"/>
    </source>
</evidence>
<evidence type="ECO:0000256" key="2">
    <source>
        <dbReference type="ARBA" id="ARBA00022553"/>
    </source>
</evidence>
<keyword evidence="2" id="KW-0597">Phosphoprotein</keyword>
<feature type="compositionally biased region" description="Basic and acidic residues" evidence="6">
    <location>
        <begin position="749"/>
        <end position="769"/>
    </location>
</feature>
<feature type="region of interest" description="Disordered" evidence="6">
    <location>
        <begin position="64"/>
        <end position="99"/>
    </location>
</feature>
<evidence type="ECO:0000313" key="9">
    <source>
        <dbReference type="Proteomes" id="UP001519460"/>
    </source>
</evidence>
<feature type="compositionally biased region" description="Polar residues" evidence="6">
    <location>
        <begin position="796"/>
        <end position="815"/>
    </location>
</feature>
<evidence type="ECO:0000313" key="8">
    <source>
        <dbReference type="EMBL" id="KAK7488455.1"/>
    </source>
</evidence>
<dbReference type="CDD" id="cd18441">
    <property type="entry name" value="BRCT_MDC1_rpt2"/>
    <property type="match status" value="1"/>
</dbReference>
<feature type="region of interest" description="Disordered" evidence="6">
    <location>
        <begin position="997"/>
        <end position="1116"/>
    </location>
</feature>
<feature type="compositionally biased region" description="Basic and acidic residues" evidence="6">
    <location>
        <begin position="248"/>
        <end position="260"/>
    </location>
</feature>
<feature type="region of interest" description="Disordered" evidence="6">
    <location>
        <begin position="139"/>
        <end position="210"/>
    </location>
</feature>
<feature type="domain" description="BRCT" evidence="7">
    <location>
        <begin position="1121"/>
        <end position="1199"/>
    </location>
</feature>
<dbReference type="EMBL" id="JACVVK020000150">
    <property type="protein sequence ID" value="KAK7488455.1"/>
    <property type="molecule type" value="Genomic_DNA"/>
</dbReference>